<name>A0A3G9ILW6_AERCA</name>
<dbReference type="AlphaFoldDB" id="A0A3G9ILW6"/>
<protein>
    <recommendedName>
        <fullName evidence="4">Response regulatory domain-containing protein</fullName>
    </recommendedName>
</protein>
<feature type="coiled-coil region" evidence="1">
    <location>
        <begin position="425"/>
        <end position="452"/>
    </location>
</feature>
<organism evidence="2">
    <name type="scientific">Aeromonas caviae</name>
    <name type="common">Aeromonas punctata</name>
    <dbReference type="NCBI Taxonomy" id="648"/>
    <lineage>
        <taxon>Bacteria</taxon>
        <taxon>Pseudomonadati</taxon>
        <taxon>Pseudomonadota</taxon>
        <taxon>Gammaproteobacteria</taxon>
        <taxon>Aeromonadales</taxon>
        <taxon>Aeromonadaceae</taxon>
        <taxon>Aeromonas</taxon>
    </lineage>
</organism>
<dbReference type="EMBL" id="CP065937">
    <property type="protein sequence ID" value="QQA61999.1"/>
    <property type="molecule type" value="Genomic_DNA"/>
</dbReference>
<evidence type="ECO:0000256" key="1">
    <source>
        <dbReference type="SAM" id="Coils"/>
    </source>
</evidence>
<keyword evidence="1" id="KW-0175">Coiled coil</keyword>
<evidence type="ECO:0008006" key="4">
    <source>
        <dbReference type="Google" id="ProtNLM"/>
    </source>
</evidence>
<evidence type="ECO:0000313" key="3">
    <source>
        <dbReference type="EMBL" id="UZC85518.2"/>
    </source>
</evidence>
<dbReference type="RefSeq" id="WP_049635929.1">
    <property type="nucleotide sequence ID" value="NZ_AP019195.1"/>
</dbReference>
<accession>A0A3G9ILW6</accession>
<reference evidence="2" key="1">
    <citation type="submission" date="2020-12" db="EMBL/GenBank/DDBJ databases">
        <title>GES Beta-lactamases isolated from hospital effluents in Brazil.</title>
        <authorList>
            <person name="Conte D."/>
            <person name="Mesa D."/>
            <person name="Palmeiro J.K."/>
            <person name="Dalla-Costa L.M."/>
        </authorList>
    </citation>
    <scope>NUCLEOTIDE SEQUENCE [LARGE SCALE GENOMIC DNA]</scope>
    <source>
        <strain evidence="2">Aero21</strain>
    </source>
</reference>
<dbReference type="Proteomes" id="UP001163285">
    <property type="component" value="Chromosome"/>
</dbReference>
<sequence length="545" mass="61225">MQILLIEDDAMMGSTLTQGLSDLGLPPTELFHCKEIASLPALLRQHAFDAILCRQYHHQAHEGVRLLHEAHHLGLLAPGCVLLLLEQDEDTGQFPPSDLYFALRLAVPFTTEQLAHSLQALLALTTVTRPLATPMALREWRSACAQCEDLLYRHASHKGLEAQMDRVKGYMLLQAGERVQAAQHYAICTTEHDAWWPRQGLNQALLGLNRVESAHKDLARNRERLPPVIHQALVLACQLHEAQWDPAWETLSGLLHRCPWQPQWRQVAILLALLRRDEGQVLAQASDFILRYFPKQTFRHSVERCLLDATLAVLWHPPGEARVHGLQQALEELGQQAVTLRAHEEGLLRALMLGLDYRFDGALMLLAKHPPEAARDNHLNQLLGVAVSQFCGLPHHAQRYLAQLGQYQGPVAQTPLLQGLILQVVDDLARQLAQREQQLTQLREERQRAMTTGQLQLAVQSALTLQERFPAQAGDAWQLLVLLTQCWPAGMAAPAVARLVDRLEQRLNHSAAFLEHHGNAYRETLQQVRSHLAPKLPPLGPHQGL</sequence>
<evidence type="ECO:0000313" key="2">
    <source>
        <dbReference type="EMBL" id="QQA61999.1"/>
    </source>
</evidence>
<gene>
    <name evidence="2" type="ORF">JC965_05785</name>
    <name evidence="3" type="ORF">OJY61_16970</name>
</gene>
<proteinExistence type="predicted"/>
<dbReference type="EMBL" id="CP110176">
    <property type="protein sequence ID" value="UZC85518.2"/>
    <property type="molecule type" value="Genomic_DNA"/>
</dbReference>
<reference evidence="3" key="2">
    <citation type="submission" date="2023-04" db="EMBL/GenBank/DDBJ databases">
        <title>Whole Genome Sequence of Multi-drug resistant Aeromonas caviae as a gut pathogen in newborn.</title>
        <authorList>
            <person name="Jadhav S.V."/>
            <person name="Saroj S.D."/>
            <person name="Saha U.B."/>
            <person name="Sen S."/>
            <person name="Kher A."/>
        </authorList>
    </citation>
    <scope>NUCLEOTIDE SEQUENCE</scope>
    <source>
        <strain evidence="3">SVJ23</strain>
    </source>
</reference>